<dbReference type="AlphaFoldDB" id="A0A8D0F601"/>
<sequence length="96" mass="10635">MCMWWLSLEEILQSSDQASKLGQVAVRLSSQALNISTDGDGMVSTFSCCSVCSLSFAITLYTYSCHVLLCPLHLFWLLLGYLWPSPSQSLKHPEGC</sequence>
<evidence type="ECO:0000313" key="2">
    <source>
        <dbReference type="Proteomes" id="UP000694551"/>
    </source>
</evidence>
<keyword evidence="2" id="KW-1185">Reference proteome</keyword>
<reference evidence="1" key="1">
    <citation type="submission" date="2025-08" db="UniProtKB">
        <authorList>
            <consortium name="Ensembl"/>
        </authorList>
    </citation>
    <scope>IDENTIFICATION</scope>
</reference>
<reference evidence="1" key="2">
    <citation type="submission" date="2025-09" db="UniProtKB">
        <authorList>
            <consortium name="Ensembl"/>
        </authorList>
    </citation>
    <scope>IDENTIFICATION</scope>
</reference>
<name>A0A8D0F601_STROC</name>
<dbReference type="Proteomes" id="UP000694551">
    <property type="component" value="Unplaced"/>
</dbReference>
<protein>
    <submittedName>
        <fullName evidence="1">Uncharacterized protein</fullName>
    </submittedName>
</protein>
<organism evidence="1 2">
    <name type="scientific">Strix occidentalis caurina</name>
    <name type="common">northern spotted owl</name>
    <dbReference type="NCBI Taxonomy" id="311401"/>
    <lineage>
        <taxon>Eukaryota</taxon>
        <taxon>Metazoa</taxon>
        <taxon>Chordata</taxon>
        <taxon>Craniata</taxon>
        <taxon>Vertebrata</taxon>
        <taxon>Euteleostomi</taxon>
        <taxon>Archelosauria</taxon>
        <taxon>Archosauria</taxon>
        <taxon>Dinosauria</taxon>
        <taxon>Saurischia</taxon>
        <taxon>Theropoda</taxon>
        <taxon>Coelurosauria</taxon>
        <taxon>Aves</taxon>
        <taxon>Neognathae</taxon>
        <taxon>Neoaves</taxon>
        <taxon>Telluraves</taxon>
        <taxon>Strigiformes</taxon>
        <taxon>Strigidae</taxon>
        <taxon>Strix</taxon>
    </lineage>
</organism>
<accession>A0A8D0F601</accession>
<dbReference type="Ensembl" id="ENSSOCT00000012306.1">
    <property type="protein sequence ID" value="ENSSOCP00000011976.1"/>
    <property type="gene ID" value="ENSSOCG00000009118.1"/>
</dbReference>
<evidence type="ECO:0000313" key="1">
    <source>
        <dbReference type="Ensembl" id="ENSSOCP00000011976.1"/>
    </source>
</evidence>
<proteinExistence type="predicted"/>